<protein>
    <recommendedName>
        <fullName evidence="4">Outer membrane protein with beta-barrel domain</fullName>
    </recommendedName>
</protein>
<dbReference type="SUPFAM" id="SSF56925">
    <property type="entry name" value="OMPA-like"/>
    <property type="match status" value="1"/>
</dbReference>
<dbReference type="OrthoDB" id="7629748at2"/>
<evidence type="ECO:0000313" key="3">
    <source>
        <dbReference type="Proteomes" id="UP000295414"/>
    </source>
</evidence>
<reference evidence="2 3" key="1">
    <citation type="submission" date="2019-03" db="EMBL/GenBank/DDBJ databases">
        <title>Genomic Encyclopedia of Type Strains, Phase IV (KMG-IV): sequencing the most valuable type-strain genomes for metagenomic binning, comparative biology and taxonomic classification.</title>
        <authorList>
            <person name="Goeker M."/>
        </authorList>
    </citation>
    <scope>NUCLEOTIDE SEQUENCE [LARGE SCALE GENOMIC DNA]</scope>
    <source>
        <strain evidence="2 3">DSM 13605</strain>
    </source>
</reference>
<keyword evidence="3" id="KW-1185">Reference proteome</keyword>
<gene>
    <name evidence="2" type="ORF">EDC34_10835</name>
</gene>
<dbReference type="RefSeq" id="WP_114960654.1">
    <property type="nucleotide sequence ID" value="NZ_MSZW01000006.1"/>
</dbReference>
<keyword evidence="1" id="KW-0732">Signal</keyword>
<evidence type="ECO:0000313" key="2">
    <source>
        <dbReference type="EMBL" id="TCT21816.1"/>
    </source>
</evidence>
<evidence type="ECO:0000256" key="1">
    <source>
        <dbReference type="SAM" id="SignalP"/>
    </source>
</evidence>
<evidence type="ECO:0008006" key="4">
    <source>
        <dbReference type="Google" id="ProtNLM"/>
    </source>
</evidence>
<dbReference type="EMBL" id="SMAP01000008">
    <property type="protein sequence ID" value="TCT21816.1"/>
    <property type="molecule type" value="Genomic_DNA"/>
</dbReference>
<dbReference type="Gene3D" id="2.40.160.20">
    <property type="match status" value="1"/>
</dbReference>
<sequence>MHRTSAALLTLALALPATAMAQSGPSFSLIAGYDTSVSGDVHKGAIAPIADLGPLNPDLAGVSAELRIGARSYDKIYGKATNLGVEMAWPMGNSDEVFGQLVYTRTGAGSTQVGGAYVPALDTTLPVYGRFGGYDALALEGGYRYYFGSGGSVRPYIAGRLGTTHVSSIKATFTIPDANIALNDVPFFKSGWQFSGGADLGVLWALTDKTSLGLEVGARYHGNLSGDDSALAGLGLAGINNTGKRTSYPVNLRLQMRF</sequence>
<feature type="signal peptide" evidence="1">
    <location>
        <begin position="1"/>
        <end position="21"/>
    </location>
</feature>
<dbReference type="InterPro" id="IPR011250">
    <property type="entry name" value="OMP/PagP_B-barrel"/>
</dbReference>
<dbReference type="Proteomes" id="UP000295414">
    <property type="component" value="Unassembled WGS sequence"/>
</dbReference>
<organism evidence="2 3">
    <name type="scientific">Thermomonas haemolytica</name>
    <dbReference type="NCBI Taxonomy" id="141949"/>
    <lineage>
        <taxon>Bacteria</taxon>
        <taxon>Pseudomonadati</taxon>
        <taxon>Pseudomonadota</taxon>
        <taxon>Gammaproteobacteria</taxon>
        <taxon>Lysobacterales</taxon>
        <taxon>Lysobacteraceae</taxon>
        <taxon>Thermomonas</taxon>
    </lineage>
</organism>
<proteinExistence type="predicted"/>
<comment type="caution">
    <text evidence="2">The sequence shown here is derived from an EMBL/GenBank/DDBJ whole genome shotgun (WGS) entry which is preliminary data.</text>
</comment>
<accession>A0A4R3N1M0</accession>
<feature type="chain" id="PRO_5020885579" description="Outer membrane protein with beta-barrel domain" evidence="1">
    <location>
        <begin position="22"/>
        <end position="258"/>
    </location>
</feature>
<dbReference type="AlphaFoldDB" id="A0A4R3N1M0"/>
<name>A0A4R3N1M0_9GAMM</name>